<dbReference type="PANTHER" id="PTHR35807">
    <property type="entry name" value="TRANSCRIPTIONAL REGULATOR REDD-RELATED"/>
    <property type="match status" value="1"/>
</dbReference>
<organism evidence="7 8">
    <name type="scientific">Kribbella yunnanensis</name>
    <dbReference type="NCBI Taxonomy" id="190194"/>
    <lineage>
        <taxon>Bacteria</taxon>
        <taxon>Bacillati</taxon>
        <taxon>Actinomycetota</taxon>
        <taxon>Actinomycetes</taxon>
        <taxon>Propionibacteriales</taxon>
        <taxon>Kribbellaceae</taxon>
        <taxon>Kribbella</taxon>
    </lineage>
</organism>
<dbReference type="RefSeq" id="WP_344148635.1">
    <property type="nucleotide sequence ID" value="NZ_BAAANF010000006.1"/>
</dbReference>
<dbReference type="InterPro" id="IPR002182">
    <property type="entry name" value="NB-ARC"/>
</dbReference>
<dbReference type="Gene3D" id="1.25.40.10">
    <property type="entry name" value="Tetratricopeptide repeat domain"/>
    <property type="match status" value="2"/>
</dbReference>
<evidence type="ECO:0000256" key="1">
    <source>
        <dbReference type="ARBA" id="ARBA00005820"/>
    </source>
</evidence>
<gene>
    <name evidence="7" type="ORF">GCM10009745_20220</name>
</gene>
<keyword evidence="3 5" id="KW-0238">DNA-binding</keyword>
<evidence type="ECO:0000313" key="7">
    <source>
        <dbReference type="EMBL" id="GAA1676856.1"/>
    </source>
</evidence>
<name>A0ABP4SR28_9ACTN</name>
<dbReference type="SMART" id="SM00862">
    <property type="entry name" value="Trans_reg_C"/>
    <property type="match status" value="1"/>
</dbReference>
<evidence type="ECO:0000313" key="8">
    <source>
        <dbReference type="Proteomes" id="UP001500280"/>
    </source>
</evidence>
<dbReference type="SUPFAM" id="SSF48452">
    <property type="entry name" value="TPR-like"/>
    <property type="match status" value="2"/>
</dbReference>
<dbReference type="Gene3D" id="1.10.10.10">
    <property type="entry name" value="Winged helix-like DNA-binding domain superfamily/Winged helix DNA-binding domain"/>
    <property type="match status" value="1"/>
</dbReference>
<sequence>MQFGVLGPLEVRADGNPLTPSRAQARLLAVLLCRPNQWLRADALIDLLFGDDDGNAARLQVLVFRLRKSLGDPARIEQREGSYRIVVCPGEYDVDRFASLRQAGAAALNRDDLDDAASSLREAVGLWRGDPFAGMDEPALVAAEALRLRGERIAVQEALYTAEIRRGAAAEIIDELSELAAQHPLRESLTALLLRGLHQCGRRAEALTIYQQTRAQLIEELGLEPGDELRATQAMVLSDAEDASVEQAAVPRQLPPEPAGIAGRSEELAQLTELVHKHGTASAPLVIAIDGPAGIGKTTFAVHAAHQVREFYGDGQIFVDLRGYSSGEPVDPATAVRSILLALGVRLVGIPEGLDERSAMLRSSLAGKRLLIVLDNVRGAEQVRPVLPASDCLLLVTSRNQLRGLAVHDNAHRITLRPLVPEAAGDVLAGVVGSSRAAGDPDAVARLVELCGRIPLALRIAGERASRFPADGLSALAAELSDEHRRLDQLADADDPAADLRAAFSWSYRALAAEDARTFRYLGLHPSGAIGLPAIAILTEGTPREIRRSADRLVSQHLLEEPQPGRFKLHDLLRLYAGELATEQESAEDLRATTRRMLDWYLATVGAASNAVRPRGAVAPVVDAAGPEAGPLQFAGAAQALDWFEIERPVLVELVQRAYDEGLDDHAWQFAWALNAYYAARLHFDDWRTVTAIGRRAADRSGDKRAMMYAAIVEGFMYLESSRLDESEACYRTALELAERTGDLTRQASLLSNLGLVASRRGDHARALELQEKALAAQDALPEHESAILYTALNLSATHGALGNFQEAVRYGELALAHFRRHRISTMEPLALSNVAEGQLELGDPERARAYCLEALELFDALDAKLGRANALTVLGRAHRASGDPALAGEVWTQARELFREAGSPRAAEVDSLLATVQ</sequence>
<dbReference type="Gene3D" id="3.40.50.300">
    <property type="entry name" value="P-loop containing nucleotide triphosphate hydrolases"/>
    <property type="match status" value="1"/>
</dbReference>
<dbReference type="InterPro" id="IPR016032">
    <property type="entry name" value="Sig_transdc_resp-reg_C-effctor"/>
</dbReference>
<dbReference type="PROSITE" id="PS51755">
    <property type="entry name" value="OMPR_PHOB"/>
    <property type="match status" value="1"/>
</dbReference>
<dbReference type="InterPro" id="IPR051677">
    <property type="entry name" value="AfsR-DnrI-RedD_regulator"/>
</dbReference>
<evidence type="ECO:0000256" key="4">
    <source>
        <dbReference type="ARBA" id="ARBA00023163"/>
    </source>
</evidence>
<dbReference type="InterPro" id="IPR011990">
    <property type="entry name" value="TPR-like_helical_dom_sf"/>
</dbReference>
<dbReference type="Pfam" id="PF03704">
    <property type="entry name" value="BTAD"/>
    <property type="match status" value="1"/>
</dbReference>
<evidence type="ECO:0000259" key="6">
    <source>
        <dbReference type="PROSITE" id="PS51755"/>
    </source>
</evidence>
<dbReference type="SUPFAM" id="SSF52540">
    <property type="entry name" value="P-loop containing nucleoside triphosphate hydrolases"/>
    <property type="match status" value="1"/>
</dbReference>
<proteinExistence type="inferred from homology"/>
<evidence type="ECO:0000256" key="3">
    <source>
        <dbReference type="ARBA" id="ARBA00023125"/>
    </source>
</evidence>
<dbReference type="InterPro" id="IPR036388">
    <property type="entry name" value="WH-like_DNA-bd_sf"/>
</dbReference>
<keyword evidence="4" id="KW-0804">Transcription</keyword>
<feature type="domain" description="OmpR/PhoB-type" evidence="6">
    <location>
        <begin position="1"/>
        <end position="96"/>
    </location>
</feature>
<dbReference type="Pfam" id="PF00486">
    <property type="entry name" value="Trans_reg_C"/>
    <property type="match status" value="1"/>
</dbReference>
<dbReference type="Pfam" id="PF13424">
    <property type="entry name" value="TPR_12"/>
    <property type="match status" value="2"/>
</dbReference>
<reference evidence="8" key="1">
    <citation type="journal article" date="2019" name="Int. J. Syst. Evol. Microbiol.">
        <title>The Global Catalogue of Microorganisms (GCM) 10K type strain sequencing project: providing services to taxonomists for standard genome sequencing and annotation.</title>
        <authorList>
            <consortium name="The Broad Institute Genomics Platform"/>
            <consortium name="The Broad Institute Genome Sequencing Center for Infectious Disease"/>
            <person name="Wu L."/>
            <person name="Ma J."/>
        </authorList>
    </citation>
    <scope>NUCLEOTIDE SEQUENCE [LARGE SCALE GENOMIC DNA]</scope>
    <source>
        <strain evidence="8">JCM 14307</strain>
    </source>
</reference>
<dbReference type="InterPro" id="IPR027417">
    <property type="entry name" value="P-loop_NTPase"/>
</dbReference>
<comment type="similarity">
    <text evidence="1">Belongs to the AfsR/DnrI/RedD regulatory family.</text>
</comment>
<dbReference type="EMBL" id="BAAANF010000006">
    <property type="protein sequence ID" value="GAA1676856.1"/>
    <property type="molecule type" value="Genomic_DNA"/>
</dbReference>
<dbReference type="Pfam" id="PF00931">
    <property type="entry name" value="NB-ARC"/>
    <property type="match status" value="1"/>
</dbReference>
<feature type="DNA-binding region" description="OmpR/PhoB-type" evidence="5">
    <location>
        <begin position="1"/>
        <end position="96"/>
    </location>
</feature>
<dbReference type="InterPro" id="IPR019734">
    <property type="entry name" value="TPR_rpt"/>
</dbReference>
<dbReference type="InterPro" id="IPR005158">
    <property type="entry name" value="BTAD"/>
</dbReference>
<dbReference type="Proteomes" id="UP001500280">
    <property type="component" value="Unassembled WGS sequence"/>
</dbReference>
<dbReference type="InterPro" id="IPR001867">
    <property type="entry name" value="OmpR/PhoB-type_DNA-bd"/>
</dbReference>
<comment type="caution">
    <text evidence="7">The sequence shown here is derived from an EMBL/GenBank/DDBJ whole genome shotgun (WGS) entry which is preliminary data.</text>
</comment>
<accession>A0ABP4SR28</accession>
<dbReference type="PANTHER" id="PTHR35807:SF1">
    <property type="entry name" value="TRANSCRIPTIONAL REGULATOR REDD"/>
    <property type="match status" value="1"/>
</dbReference>
<dbReference type="CDD" id="cd15831">
    <property type="entry name" value="BTAD"/>
    <property type="match status" value="1"/>
</dbReference>
<protein>
    <submittedName>
        <fullName evidence="7">BTAD domain-containing putative transcriptional regulator</fullName>
    </submittedName>
</protein>
<dbReference type="SUPFAM" id="SSF46894">
    <property type="entry name" value="C-terminal effector domain of the bipartite response regulators"/>
    <property type="match status" value="1"/>
</dbReference>
<keyword evidence="8" id="KW-1185">Reference proteome</keyword>
<dbReference type="PRINTS" id="PR00364">
    <property type="entry name" value="DISEASERSIST"/>
</dbReference>
<dbReference type="Pfam" id="PF13374">
    <property type="entry name" value="TPR_10"/>
    <property type="match status" value="1"/>
</dbReference>
<dbReference type="SMART" id="SM01043">
    <property type="entry name" value="BTAD"/>
    <property type="match status" value="1"/>
</dbReference>
<dbReference type="SMART" id="SM00028">
    <property type="entry name" value="TPR"/>
    <property type="match status" value="6"/>
</dbReference>
<evidence type="ECO:0000256" key="2">
    <source>
        <dbReference type="ARBA" id="ARBA00023015"/>
    </source>
</evidence>
<keyword evidence="2" id="KW-0805">Transcription regulation</keyword>
<evidence type="ECO:0000256" key="5">
    <source>
        <dbReference type="PROSITE-ProRule" id="PRU01091"/>
    </source>
</evidence>